<sequence length="472" mass="51067">MAGEKDNLTALLASSSSSSTPPPPLLLLLLYSPIFIFIFIFILILILILILIRRQIIVSLPRPHNKMRSHHLTTTTLSLLLLSHPNKASGQTWSRCNPLISSQCPPNTALSMAINVDFRHGAVNSFVPSGSPTYDDQQGVSFTVARGGEAPQLTSVFYIMYGRVEITMKAAPGPGIVSSLVLESDVLDEIDIEWLGSNPNETQTNYFGKGKTTTYNRGRFHTLVGTQSRFITYVVDWTAERIIWQADATQLRVLTRRDAEPDQYPQTPMRVKFGAWAGGDPAFNPPGTVAWARGPTDYGKGPFSMLVQSVSVTDYSTGKEYRYKDQSGSDSSIEAVGGAVNANANRNTLAISPNAAASRAGGPDSVPVGGLARDGSQATRSQAGWPWVPGAVPTGGPIPSGWHMTPEGKIMRDAASAAHRLASALPMLLLLLPLVPPRPPCPPPPLMNLGLLPIRSYTVHHQLPESREFTQL</sequence>
<dbReference type="GO" id="GO:0031505">
    <property type="term" value="P:fungal-type cell wall organization"/>
    <property type="evidence" value="ECO:0007669"/>
    <property type="project" value="TreeGrafter"/>
</dbReference>
<dbReference type="CDD" id="cd02183">
    <property type="entry name" value="GH16_fungal_CRH1_transglycosylase"/>
    <property type="match status" value="1"/>
</dbReference>
<evidence type="ECO:0000313" key="4">
    <source>
        <dbReference type="Proteomes" id="UP000253664"/>
    </source>
</evidence>
<dbReference type="GO" id="GO:0009277">
    <property type="term" value="C:fungal-type cell wall"/>
    <property type="evidence" value="ECO:0007669"/>
    <property type="project" value="TreeGrafter"/>
</dbReference>
<dbReference type="STRING" id="1330021.A0A367LKB9"/>
<reference evidence="3 4" key="1">
    <citation type="journal article" date="2015" name="BMC Genomics">
        <title>Insights from the genome of Ophiocordyceps polyrhachis-furcata to pathogenicity and host specificity in insect fungi.</title>
        <authorList>
            <person name="Wichadakul D."/>
            <person name="Kobmoo N."/>
            <person name="Ingsriswang S."/>
            <person name="Tangphatsornruang S."/>
            <person name="Chantasingh D."/>
            <person name="Luangsa-ard J.J."/>
            <person name="Eurwilaichitr L."/>
        </authorList>
    </citation>
    <scope>NUCLEOTIDE SEQUENCE [LARGE SCALE GENOMIC DNA]</scope>
    <source>
        <strain evidence="3 4">BCC 54312</strain>
    </source>
</reference>
<dbReference type="InterPro" id="IPR050546">
    <property type="entry name" value="Glycosyl_Hydrlase_16"/>
</dbReference>
<keyword evidence="4" id="KW-1185">Reference proteome</keyword>
<comment type="caution">
    <text evidence="3">The sequence shown here is derived from an EMBL/GenBank/DDBJ whole genome shotgun (WGS) entry which is preliminary data.</text>
</comment>
<gene>
    <name evidence="3" type="ORF">L249_7040</name>
</gene>
<evidence type="ECO:0000313" key="3">
    <source>
        <dbReference type="EMBL" id="RCI14871.1"/>
    </source>
</evidence>
<protein>
    <recommendedName>
        <fullName evidence="2">GH16 domain-containing protein</fullName>
    </recommendedName>
</protein>
<dbReference type="Proteomes" id="UP000253664">
    <property type="component" value="Unassembled WGS sequence"/>
</dbReference>
<feature type="transmembrane region" description="Helical" evidence="1">
    <location>
        <begin position="28"/>
        <end position="52"/>
    </location>
</feature>
<name>A0A367LKB9_9HYPO</name>
<dbReference type="PROSITE" id="PS51762">
    <property type="entry name" value="GH16_2"/>
    <property type="match status" value="1"/>
</dbReference>
<dbReference type="GO" id="GO:0016757">
    <property type="term" value="F:glycosyltransferase activity"/>
    <property type="evidence" value="ECO:0007669"/>
    <property type="project" value="TreeGrafter"/>
</dbReference>
<dbReference type="AlphaFoldDB" id="A0A367LKB9"/>
<dbReference type="Gene3D" id="2.60.120.200">
    <property type="match status" value="1"/>
</dbReference>
<dbReference type="EMBL" id="LKCN02000003">
    <property type="protein sequence ID" value="RCI14871.1"/>
    <property type="molecule type" value="Genomic_DNA"/>
</dbReference>
<keyword evidence="1" id="KW-0812">Transmembrane</keyword>
<organism evidence="3 4">
    <name type="scientific">Ophiocordyceps polyrhachis-furcata BCC 54312</name>
    <dbReference type="NCBI Taxonomy" id="1330021"/>
    <lineage>
        <taxon>Eukaryota</taxon>
        <taxon>Fungi</taxon>
        <taxon>Dikarya</taxon>
        <taxon>Ascomycota</taxon>
        <taxon>Pezizomycotina</taxon>
        <taxon>Sordariomycetes</taxon>
        <taxon>Hypocreomycetidae</taxon>
        <taxon>Hypocreales</taxon>
        <taxon>Ophiocordycipitaceae</taxon>
        <taxon>Ophiocordyceps</taxon>
    </lineage>
</organism>
<dbReference type="OrthoDB" id="4781at2759"/>
<evidence type="ECO:0000259" key="2">
    <source>
        <dbReference type="PROSITE" id="PS51762"/>
    </source>
</evidence>
<feature type="domain" description="GH16" evidence="2">
    <location>
        <begin position="100"/>
        <end position="300"/>
    </location>
</feature>
<accession>A0A367LKB9</accession>
<dbReference type="Pfam" id="PF00722">
    <property type="entry name" value="Glyco_hydro_16"/>
    <property type="match status" value="1"/>
</dbReference>
<dbReference type="PANTHER" id="PTHR10963:SF68">
    <property type="entry name" value="GLYCOSIDASE CRH1-RELATED"/>
    <property type="match status" value="1"/>
</dbReference>
<keyword evidence="1" id="KW-0472">Membrane</keyword>
<dbReference type="SUPFAM" id="SSF49899">
    <property type="entry name" value="Concanavalin A-like lectins/glucanases"/>
    <property type="match status" value="1"/>
</dbReference>
<dbReference type="InterPro" id="IPR013320">
    <property type="entry name" value="ConA-like_dom_sf"/>
</dbReference>
<dbReference type="GO" id="GO:0005975">
    <property type="term" value="P:carbohydrate metabolic process"/>
    <property type="evidence" value="ECO:0007669"/>
    <property type="project" value="InterPro"/>
</dbReference>
<keyword evidence="1" id="KW-1133">Transmembrane helix</keyword>
<dbReference type="GO" id="GO:0004553">
    <property type="term" value="F:hydrolase activity, hydrolyzing O-glycosyl compounds"/>
    <property type="evidence" value="ECO:0007669"/>
    <property type="project" value="InterPro"/>
</dbReference>
<evidence type="ECO:0000256" key="1">
    <source>
        <dbReference type="SAM" id="Phobius"/>
    </source>
</evidence>
<dbReference type="PANTHER" id="PTHR10963">
    <property type="entry name" value="GLYCOSYL HYDROLASE-RELATED"/>
    <property type="match status" value="1"/>
</dbReference>
<dbReference type="InterPro" id="IPR000757">
    <property type="entry name" value="Beta-glucanase-like"/>
</dbReference>
<proteinExistence type="predicted"/>